<name>A0ABV2JNK6_9STRE</name>
<keyword evidence="1 7" id="KW-1003">Cell membrane</keyword>
<dbReference type="Gene3D" id="3.30.160.60">
    <property type="entry name" value="Classic Zinc Finger"/>
    <property type="match status" value="1"/>
</dbReference>
<dbReference type="PANTHER" id="PTHR30518:SF2">
    <property type="entry name" value="ENDOLYTIC MUREIN TRANSGLYCOSYLASE"/>
    <property type="match status" value="1"/>
</dbReference>
<feature type="transmembrane region" description="Helical" evidence="7">
    <location>
        <begin position="191"/>
        <end position="214"/>
    </location>
</feature>
<dbReference type="Proteomes" id="UP001549055">
    <property type="component" value="Unassembled WGS sequence"/>
</dbReference>
<evidence type="ECO:0000256" key="2">
    <source>
        <dbReference type="ARBA" id="ARBA00022692"/>
    </source>
</evidence>
<dbReference type="EMBL" id="JBEPMK010000004">
    <property type="protein sequence ID" value="MET3644564.1"/>
    <property type="molecule type" value="Genomic_DNA"/>
</dbReference>
<evidence type="ECO:0000256" key="1">
    <source>
        <dbReference type="ARBA" id="ARBA00022475"/>
    </source>
</evidence>
<gene>
    <name evidence="7" type="primary">mltG</name>
    <name evidence="9" type="ORF">ABID27_001191</name>
</gene>
<dbReference type="Pfam" id="PF02618">
    <property type="entry name" value="YceG"/>
    <property type="match status" value="1"/>
</dbReference>
<dbReference type="HAMAP" id="MF_02065">
    <property type="entry name" value="MltG"/>
    <property type="match status" value="1"/>
</dbReference>
<evidence type="ECO:0000313" key="9">
    <source>
        <dbReference type="EMBL" id="MET3644564.1"/>
    </source>
</evidence>
<evidence type="ECO:0000256" key="3">
    <source>
        <dbReference type="ARBA" id="ARBA00022989"/>
    </source>
</evidence>
<evidence type="ECO:0000313" key="10">
    <source>
        <dbReference type="Proteomes" id="UP001549055"/>
    </source>
</evidence>
<feature type="compositionally biased region" description="Basic residues" evidence="8">
    <location>
        <begin position="167"/>
        <end position="184"/>
    </location>
</feature>
<feature type="region of interest" description="Disordered" evidence="8">
    <location>
        <begin position="159"/>
        <end position="184"/>
    </location>
</feature>
<dbReference type="NCBIfam" id="TIGR00247">
    <property type="entry name" value="endolytic transglycosylase MltG"/>
    <property type="match status" value="1"/>
</dbReference>
<dbReference type="RefSeq" id="WP_354280938.1">
    <property type="nucleotide sequence ID" value="NZ_JBEPMK010000004.1"/>
</dbReference>
<dbReference type="Gene3D" id="3.30.1490.480">
    <property type="entry name" value="Endolytic murein transglycosylase"/>
    <property type="match status" value="1"/>
</dbReference>
<comment type="subcellular location">
    <subcellularLocation>
        <location evidence="7">Cell membrane</location>
        <topology evidence="7">Single-pass membrane protein</topology>
    </subcellularLocation>
</comment>
<protein>
    <recommendedName>
        <fullName evidence="7">Endolytic murein transglycosylase</fullName>
        <ecNumber evidence="7">4.2.2.29</ecNumber>
    </recommendedName>
    <alternativeName>
        <fullName evidence="7">Peptidoglycan lytic transglycosylase</fullName>
    </alternativeName>
    <alternativeName>
        <fullName evidence="7">Peptidoglycan polymerization terminase</fullName>
    </alternativeName>
</protein>
<dbReference type="PANTHER" id="PTHR30518">
    <property type="entry name" value="ENDOLYTIC MUREIN TRANSGLYCOSYLASE"/>
    <property type="match status" value="1"/>
</dbReference>
<sequence>MADNVENKDTQESSFRDQILRDLEQLKQERLAQQPAEETSVSVDDLRRRFDVNQVEVTPVEEADSSIEVTQEIPLVDQVTETISTEEVVEDAPAKETQMLDGVFVETQPLNEVPQPEETPLAPVEDLDATVVHHFSMEEHKELLAEHTNTLEETIVPTVTEEENKSTRKHTRSRASVNHHRKKREKTATRIVMTVIAVVLLAVAVTGVTGYTYVKSSLEPINTKATKTLQVEIPEGSTTLEIGKILEKKHLIKNATIFNYYAKLKSYNNFQSGYYNLSQSMSVDELSKALQESGTAAPQEPIAGKILIVEGSTIKQIAQAITDNVNTKQKDDKTKFSSDEFLKLVADEAFINKMVAAYPKLFANLPAADSGVIYRLEGYLFPATYEYSDSTTMEQLVEKMIVAMDERLQPYYDQLTAKGLDVNSLLTMASLVEKEGSTDEDRRTIAGVFYNRINAGMPLQSNIAILYAMGKLGEKTTLAEDAAVDTSIDSPYNIYANTGLMPGPVDSPSQAAIEATFNPNKTNNYYFVADVKTGTVYYSETLEQHEQNVATYVNSQIGN</sequence>
<keyword evidence="5 7" id="KW-0456">Lyase</keyword>
<accession>A0ABV2JNK6</accession>
<keyword evidence="4 7" id="KW-0472">Membrane</keyword>
<evidence type="ECO:0000256" key="8">
    <source>
        <dbReference type="SAM" id="MobiDB-lite"/>
    </source>
</evidence>
<evidence type="ECO:0000256" key="4">
    <source>
        <dbReference type="ARBA" id="ARBA00023136"/>
    </source>
</evidence>
<evidence type="ECO:0000256" key="6">
    <source>
        <dbReference type="ARBA" id="ARBA00023316"/>
    </source>
</evidence>
<feature type="site" description="Important for catalytic activity" evidence="7">
    <location>
        <position position="435"/>
    </location>
</feature>
<keyword evidence="10" id="KW-1185">Reference proteome</keyword>
<comment type="similarity">
    <text evidence="7">Belongs to the transglycosylase MltG family.</text>
</comment>
<organism evidence="9 10">
    <name type="scientific">Streptococcus gallinaceus</name>
    <dbReference type="NCBI Taxonomy" id="165758"/>
    <lineage>
        <taxon>Bacteria</taxon>
        <taxon>Bacillati</taxon>
        <taxon>Bacillota</taxon>
        <taxon>Bacilli</taxon>
        <taxon>Lactobacillales</taxon>
        <taxon>Streptococcaceae</taxon>
        <taxon>Streptococcus</taxon>
    </lineage>
</organism>
<dbReference type="InterPro" id="IPR003770">
    <property type="entry name" value="MLTG-like"/>
</dbReference>
<keyword evidence="2 7" id="KW-0812">Transmembrane</keyword>
<evidence type="ECO:0000256" key="7">
    <source>
        <dbReference type="HAMAP-Rule" id="MF_02065"/>
    </source>
</evidence>
<evidence type="ECO:0000256" key="5">
    <source>
        <dbReference type="ARBA" id="ARBA00023239"/>
    </source>
</evidence>
<dbReference type="CDD" id="cd08010">
    <property type="entry name" value="MltG_like"/>
    <property type="match status" value="1"/>
</dbReference>
<keyword evidence="6 7" id="KW-0961">Cell wall biogenesis/degradation</keyword>
<proteinExistence type="inferred from homology"/>
<reference evidence="9 10" key="1">
    <citation type="submission" date="2024-06" db="EMBL/GenBank/DDBJ databases">
        <title>Genomic Encyclopedia of Type Strains, Phase IV (KMG-IV): sequencing the most valuable type-strain genomes for metagenomic binning, comparative biology and taxonomic classification.</title>
        <authorList>
            <person name="Goeker M."/>
        </authorList>
    </citation>
    <scope>NUCLEOTIDE SEQUENCE [LARGE SCALE GENOMIC DNA]</scope>
    <source>
        <strain evidence="9 10">DSM 15349</strain>
    </source>
</reference>
<keyword evidence="3 7" id="KW-1133">Transmembrane helix</keyword>
<dbReference type="EC" id="4.2.2.29" evidence="7"/>
<comment type="catalytic activity">
    <reaction evidence="7">
        <text>a peptidoglycan chain = a peptidoglycan chain with N-acetyl-1,6-anhydromuramyl-[peptide] at the reducing end + a peptidoglycan chain with N-acetylglucosamine at the non-reducing end.</text>
        <dbReference type="EC" id="4.2.2.29"/>
    </reaction>
</comment>
<comment type="caution">
    <text evidence="9">The sequence shown here is derived from an EMBL/GenBank/DDBJ whole genome shotgun (WGS) entry which is preliminary data.</text>
</comment>
<comment type="function">
    <text evidence="7">Functions as a peptidoglycan terminase that cleaves nascent peptidoglycan strands endolytically to terminate their elongation.</text>
</comment>